<dbReference type="EMBL" id="JACOPS010000001">
    <property type="protein sequence ID" value="MBC5727675.1"/>
    <property type="molecule type" value="Genomic_DNA"/>
</dbReference>
<dbReference type="InterPro" id="IPR050873">
    <property type="entry name" value="V-ATPase_V0D/AC39_subunit"/>
</dbReference>
<evidence type="ECO:0000256" key="1">
    <source>
        <dbReference type="ARBA" id="ARBA00022448"/>
    </source>
</evidence>
<comment type="caution">
    <text evidence="3">The sequence shown here is derived from an EMBL/GenBank/DDBJ whole genome shotgun (WGS) entry which is preliminary data.</text>
</comment>
<gene>
    <name evidence="3" type="ORF">H8R91_03850</name>
</gene>
<dbReference type="PANTHER" id="PTHR38682:SF1">
    <property type="entry name" value="V-TYPE ATP SYNTHASE SUBUNIT C"/>
    <property type="match status" value="1"/>
</dbReference>
<dbReference type="PANTHER" id="PTHR38682">
    <property type="entry name" value="V-TYPE ATP SYNTHASE SUBUNIT C"/>
    <property type="match status" value="1"/>
</dbReference>
<accession>A0ABR7HJH2</accession>
<reference evidence="3 4" key="1">
    <citation type="submission" date="2020-08" db="EMBL/GenBank/DDBJ databases">
        <title>Genome public.</title>
        <authorList>
            <person name="Liu C."/>
            <person name="Sun Q."/>
        </authorList>
    </citation>
    <scope>NUCLEOTIDE SEQUENCE [LARGE SCALE GENOMIC DNA]</scope>
    <source>
        <strain evidence="3 4">NSJ-71</strain>
    </source>
</reference>
<keyword evidence="1" id="KW-0813">Transport</keyword>
<dbReference type="SUPFAM" id="SSF103486">
    <property type="entry name" value="V-type ATP synthase subunit C"/>
    <property type="match status" value="1"/>
</dbReference>
<dbReference type="Gene3D" id="1.10.132.50">
    <property type="entry name" value="ATP synthase (C/AC39) subunit, domain 3"/>
    <property type="match status" value="3"/>
</dbReference>
<dbReference type="Proteomes" id="UP000636755">
    <property type="component" value="Unassembled WGS sequence"/>
</dbReference>
<dbReference type="Pfam" id="PF01992">
    <property type="entry name" value="vATP-synt_AC39"/>
    <property type="match status" value="1"/>
</dbReference>
<protein>
    <submittedName>
        <fullName evidence="3">V-type ATPase subunit</fullName>
    </submittedName>
</protein>
<proteinExistence type="predicted"/>
<dbReference type="InterPro" id="IPR044911">
    <property type="entry name" value="V-type_ATPase_csu/dsu_dom_3"/>
</dbReference>
<keyword evidence="4" id="KW-1185">Reference proteome</keyword>
<evidence type="ECO:0000313" key="4">
    <source>
        <dbReference type="Proteomes" id="UP000636755"/>
    </source>
</evidence>
<keyword evidence="2" id="KW-0406">Ion transport</keyword>
<dbReference type="InterPro" id="IPR002843">
    <property type="entry name" value="ATPase_V0-cplx_csu/dsu"/>
</dbReference>
<evidence type="ECO:0000256" key="2">
    <source>
        <dbReference type="ARBA" id="ARBA00023065"/>
    </source>
</evidence>
<organism evidence="3 4">
    <name type="scientific">Ruminococcus intestinalis</name>
    <dbReference type="NCBI Taxonomy" id="2763066"/>
    <lineage>
        <taxon>Bacteria</taxon>
        <taxon>Bacillati</taxon>
        <taxon>Bacillota</taxon>
        <taxon>Clostridia</taxon>
        <taxon>Eubacteriales</taxon>
        <taxon>Oscillospiraceae</taxon>
        <taxon>Ruminococcus</taxon>
    </lineage>
</organism>
<sequence length="344" mass="40296">MSSTSFAVLAKARAKFGKRLTEKDYNSLLNSNSVAEVMSYLKSYTHYAEALRDINERDVHRGRLEVLLRQHLFYEFDSLCRYDSQMSTGFSAYVISRTEIEQIMRFLTLLNTSSTEKFIYQYPTYFAKHTEIDLQKLALARNYDEFLTILSNTKYSQIFEKYKPDENNLLPISDIENDLYTFVFSNLKKVIKSKTKGTERKELMELFTVINDYNNFSRVLRLKKYYNLTPEQIKNNLLYPFSSISEKTLDRMCRAESSGEVFSVMQETHTGKLIEQIGYVYASDISPRVKYKLARKNMYFSNNPSVVMISYMFVAETELMNIITLIEGTRYKLDSKKIQSLLIV</sequence>
<dbReference type="RefSeq" id="WP_186934924.1">
    <property type="nucleotide sequence ID" value="NZ_JACOPS010000001.1"/>
</dbReference>
<name>A0ABR7HJH2_9FIRM</name>
<dbReference type="InterPro" id="IPR036079">
    <property type="entry name" value="ATPase_csu/dsu_sf"/>
</dbReference>
<evidence type="ECO:0000313" key="3">
    <source>
        <dbReference type="EMBL" id="MBC5727675.1"/>
    </source>
</evidence>